<gene>
    <name evidence="3" type="ORF">DLM65_08980</name>
    <name evidence="2" type="ORF">JF886_01320</name>
</gene>
<dbReference type="PANTHER" id="PTHR46623">
    <property type="entry name" value="CARBOXYMETHYLENEBUTENOLIDASE-RELATED"/>
    <property type="match status" value="1"/>
</dbReference>
<dbReference type="EMBL" id="JAEKNS010000020">
    <property type="protein sequence ID" value="MBJ7593495.1"/>
    <property type="molecule type" value="Genomic_DNA"/>
</dbReference>
<reference evidence="3" key="2">
    <citation type="submission" date="2018-05" db="EMBL/GenBank/DDBJ databases">
        <authorList>
            <person name="Ferrari B."/>
        </authorList>
    </citation>
    <scope>NUCLEOTIDE SEQUENCE</scope>
    <source>
        <strain evidence="3">RRmetagenome_bin12</strain>
    </source>
</reference>
<feature type="domain" description="Dienelactone hydrolase" evidence="1">
    <location>
        <begin position="12"/>
        <end position="220"/>
    </location>
</feature>
<reference evidence="3 4" key="1">
    <citation type="journal article" date="2017" name="Nature">
        <title>Atmospheric trace gases support primary production in Antarctic desert surface soil.</title>
        <authorList>
            <person name="Ji M."/>
            <person name="Greening C."/>
            <person name="Vanwonterghem I."/>
            <person name="Carere C.R."/>
            <person name="Bay S.K."/>
            <person name="Steen J.A."/>
            <person name="Montgomery K."/>
            <person name="Lines T."/>
            <person name="Beardall J."/>
            <person name="van Dorst J."/>
            <person name="Snape I."/>
            <person name="Stott M.B."/>
            <person name="Hugenholtz P."/>
            <person name="Ferrari B.C."/>
        </authorList>
    </citation>
    <scope>NUCLEOTIDE SEQUENCE [LARGE SCALE GENOMIC DNA]</scope>
    <source>
        <strain evidence="3">RRmetagenome_bin12</strain>
    </source>
</reference>
<proteinExistence type="predicted"/>
<dbReference type="InterPro" id="IPR002925">
    <property type="entry name" value="Dienelactn_hydro"/>
</dbReference>
<evidence type="ECO:0000313" key="3">
    <source>
        <dbReference type="EMBL" id="PZR80156.1"/>
    </source>
</evidence>
<evidence type="ECO:0000259" key="1">
    <source>
        <dbReference type="Pfam" id="PF01738"/>
    </source>
</evidence>
<dbReference type="PANTHER" id="PTHR46623:SF6">
    <property type="entry name" value="ALPHA_BETA-HYDROLASES SUPERFAMILY PROTEIN"/>
    <property type="match status" value="1"/>
</dbReference>
<sequence>MIEFPGDGHSDRGYLATAASGSGPGVVVIQEWWGLVPHITNVCDRFAAAGYTALAPDLYHGRTTTEPDEAQKEAMNLDTEAAGAELDGAVASLLDSSSVTGESVGVVGFCMGGGLALYLASRNPKVAACVPFYGVRKAREKVDFSSMNAAVLGHWGEKDHSYDHATIEDLEKRLREAGVSVECFWYDADHAFFNDDRPEVYDEEAARLAWDRTLAFLGEHLGR</sequence>
<dbReference type="Gene3D" id="3.40.50.1820">
    <property type="entry name" value="alpha/beta hydrolase"/>
    <property type="match status" value="1"/>
</dbReference>
<dbReference type="SUPFAM" id="SSF53474">
    <property type="entry name" value="alpha/beta-Hydrolases"/>
    <property type="match status" value="1"/>
</dbReference>
<evidence type="ECO:0000313" key="4">
    <source>
        <dbReference type="Proteomes" id="UP000248724"/>
    </source>
</evidence>
<reference evidence="2 5" key="3">
    <citation type="submission" date="2020-10" db="EMBL/GenBank/DDBJ databases">
        <title>Ca. Dormibacterota MAGs.</title>
        <authorList>
            <person name="Montgomery K."/>
        </authorList>
    </citation>
    <scope>NUCLEOTIDE SEQUENCE [LARGE SCALE GENOMIC DNA]</scope>
    <source>
        <strain evidence="2">SC8812_S17_18</strain>
    </source>
</reference>
<dbReference type="GO" id="GO:0016787">
    <property type="term" value="F:hydrolase activity"/>
    <property type="evidence" value="ECO:0007669"/>
    <property type="project" value="UniProtKB-KW"/>
</dbReference>
<dbReference type="Pfam" id="PF01738">
    <property type="entry name" value="DLH"/>
    <property type="match status" value="1"/>
</dbReference>
<organism evidence="3 4">
    <name type="scientific">Candidatus Aeolococcus gillhamiae</name>
    <dbReference type="NCBI Taxonomy" id="3127015"/>
    <lineage>
        <taxon>Bacteria</taxon>
        <taxon>Bacillati</taxon>
        <taxon>Candidatus Dormiibacterota</taxon>
        <taxon>Candidatus Dormibacteria</taxon>
        <taxon>Candidatus Aeolococcales</taxon>
        <taxon>Candidatus Aeolococcaceae</taxon>
        <taxon>Candidatus Aeolococcus</taxon>
    </lineage>
</organism>
<comment type="caution">
    <text evidence="3">The sequence shown here is derived from an EMBL/GenBank/DDBJ whole genome shotgun (WGS) entry which is preliminary data.</text>
</comment>
<keyword evidence="2" id="KW-0378">Hydrolase</keyword>
<protein>
    <submittedName>
        <fullName evidence="3">Carboxymethylenebutenolidase</fullName>
    </submittedName>
    <submittedName>
        <fullName evidence="2">Dienelactone hydrolase family protein</fullName>
    </submittedName>
</protein>
<dbReference type="InterPro" id="IPR029058">
    <property type="entry name" value="AB_hydrolase_fold"/>
</dbReference>
<name>A0A2W5ZBA8_9BACT</name>
<dbReference type="Proteomes" id="UP000248724">
    <property type="component" value="Unassembled WGS sequence"/>
</dbReference>
<evidence type="ECO:0000313" key="2">
    <source>
        <dbReference type="EMBL" id="MBJ7593495.1"/>
    </source>
</evidence>
<evidence type="ECO:0000313" key="5">
    <source>
        <dbReference type="Proteomes" id="UP000606991"/>
    </source>
</evidence>
<dbReference type="EMBL" id="QHBU01000169">
    <property type="protein sequence ID" value="PZR80156.1"/>
    <property type="molecule type" value="Genomic_DNA"/>
</dbReference>
<dbReference type="AlphaFoldDB" id="A0A2W5ZBA8"/>
<accession>A0A2W5ZBA8</accession>
<accession>A0A934MYF3</accession>
<dbReference type="RefSeq" id="WP_337308831.1">
    <property type="nucleotide sequence ID" value="NZ_JAEKNS010000020.1"/>
</dbReference>
<dbReference type="Proteomes" id="UP000606991">
    <property type="component" value="Unassembled WGS sequence"/>
</dbReference>
<dbReference type="InterPro" id="IPR051049">
    <property type="entry name" value="Dienelactone_hydrolase-like"/>
</dbReference>